<dbReference type="PROSITE" id="PS01009">
    <property type="entry name" value="CRISP_1"/>
    <property type="match status" value="1"/>
</dbReference>
<dbReference type="PRINTS" id="PR00838">
    <property type="entry name" value="V5ALLERGEN"/>
</dbReference>
<comment type="caution">
    <text evidence="1">The sequence shown here is derived from an EMBL/GenBank/DDBJ whole genome shotgun (WGS) entry which is preliminary data.</text>
</comment>
<dbReference type="GO" id="GO:0005576">
    <property type="term" value="C:extracellular region"/>
    <property type="evidence" value="ECO:0007669"/>
    <property type="project" value="UniProtKB-SubCell"/>
</dbReference>
<dbReference type="PRINTS" id="PR00837">
    <property type="entry name" value="V5TPXLIKE"/>
</dbReference>
<protein>
    <submittedName>
        <fullName evidence="1">Uncharacterized protein</fullName>
    </submittedName>
</protein>
<accession>A0A6A4JMB0</accession>
<dbReference type="InterPro" id="IPR014044">
    <property type="entry name" value="CAP_dom"/>
</dbReference>
<dbReference type="InterPro" id="IPR018244">
    <property type="entry name" value="Allrgn_V5/Tpx1_CS"/>
</dbReference>
<dbReference type="Proteomes" id="UP000466442">
    <property type="component" value="Unassembled WGS sequence"/>
</dbReference>
<reference evidence="1" key="1">
    <citation type="journal article" date="2021" name="Mol. Ecol. Resour.">
        <title>Apolygus lucorum genome provides insights into omnivorousness and mesophyll feeding.</title>
        <authorList>
            <person name="Liu Y."/>
            <person name="Liu H."/>
            <person name="Wang H."/>
            <person name="Huang T."/>
            <person name="Liu B."/>
            <person name="Yang B."/>
            <person name="Yin L."/>
            <person name="Li B."/>
            <person name="Zhang Y."/>
            <person name="Zhang S."/>
            <person name="Jiang F."/>
            <person name="Zhang X."/>
            <person name="Ren Y."/>
            <person name="Wang B."/>
            <person name="Wang S."/>
            <person name="Lu Y."/>
            <person name="Wu K."/>
            <person name="Fan W."/>
            <person name="Wang G."/>
        </authorList>
    </citation>
    <scope>NUCLEOTIDE SEQUENCE</scope>
    <source>
        <strain evidence="1">12Hb</strain>
    </source>
</reference>
<dbReference type="SUPFAM" id="SSF55797">
    <property type="entry name" value="PR-1-like"/>
    <property type="match status" value="1"/>
</dbReference>
<dbReference type="SMART" id="SM00198">
    <property type="entry name" value="SCP"/>
    <property type="match status" value="1"/>
</dbReference>
<dbReference type="CDD" id="cd05380">
    <property type="entry name" value="CAP_euk"/>
    <property type="match status" value="1"/>
</dbReference>
<evidence type="ECO:0000313" key="1">
    <source>
        <dbReference type="EMBL" id="KAF6202558.1"/>
    </source>
</evidence>
<sequence>MLITALFLSVLASLTLSAAANSCKDRPLSDEEKYIILKWHNELRNEVASGEYKGQEPAKNMRELVWSEELASKAKEWAENCQPDGHDEILTELGMGQNLGSWGSEDEEVTDEVFQAVLVSIMDAWASEVDKFEGTSKNAGHYTQVIWARTSEIGCETFRSKENDINWINLVCDYKTAGNTGRKRPYRRGEPACEKYKMEQSPTYTNLCVQV</sequence>
<dbReference type="PANTHER" id="PTHR10334">
    <property type="entry name" value="CYSTEINE-RICH SECRETORY PROTEIN-RELATED"/>
    <property type="match status" value="1"/>
</dbReference>
<keyword evidence="2" id="KW-1185">Reference proteome</keyword>
<dbReference type="InterPro" id="IPR035940">
    <property type="entry name" value="CAP_sf"/>
</dbReference>
<dbReference type="AlphaFoldDB" id="A0A6A4JMB0"/>
<dbReference type="InterPro" id="IPR001283">
    <property type="entry name" value="CRISP-related"/>
</dbReference>
<dbReference type="Pfam" id="PF00188">
    <property type="entry name" value="CAP"/>
    <property type="match status" value="1"/>
</dbReference>
<name>A0A6A4JMB0_APOLU</name>
<gene>
    <name evidence="1" type="ORF">GE061_002956</name>
</gene>
<organism evidence="1 2">
    <name type="scientific">Apolygus lucorum</name>
    <name type="common">Small green plant bug</name>
    <name type="synonym">Lygocoris lucorum</name>
    <dbReference type="NCBI Taxonomy" id="248454"/>
    <lineage>
        <taxon>Eukaryota</taxon>
        <taxon>Metazoa</taxon>
        <taxon>Ecdysozoa</taxon>
        <taxon>Arthropoda</taxon>
        <taxon>Hexapoda</taxon>
        <taxon>Insecta</taxon>
        <taxon>Pterygota</taxon>
        <taxon>Neoptera</taxon>
        <taxon>Paraneoptera</taxon>
        <taxon>Hemiptera</taxon>
        <taxon>Heteroptera</taxon>
        <taxon>Panheteroptera</taxon>
        <taxon>Cimicomorpha</taxon>
        <taxon>Miridae</taxon>
        <taxon>Mirini</taxon>
        <taxon>Apolygus</taxon>
    </lineage>
</organism>
<dbReference type="EMBL" id="WIXP02000011">
    <property type="protein sequence ID" value="KAF6202558.1"/>
    <property type="molecule type" value="Genomic_DNA"/>
</dbReference>
<dbReference type="OrthoDB" id="43654at2759"/>
<dbReference type="Gene3D" id="3.40.33.10">
    <property type="entry name" value="CAP"/>
    <property type="match status" value="1"/>
</dbReference>
<proteinExistence type="predicted"/>
<evidence type="ECO:0000313" key="2">
    <source>
        <dbReference type="Proteomes" id="UP000466442"/>
    </source>
</evidence>
<dbReference type="InterPro" id="IPR002413">
    <property type="entry name" value="V5_allergen-like"/>
</dbReference>